<keyword evidence="3 5" id="KW-0346">Stress response</keyword>
<dbReference type="InterPro" id="IPR036390">
    <property type="entry name" value="WH_DNA-bd_sf"/>
</dbReference>
<gene>
    <name evidence="5 7" type="primary">hrcA</name>
    <name evidence="7" type="ORF">QQA45_03005</name>
</gene>
<keyword evidence="1 5" id="KW-0678">Repressor</keyword>
<comment type="similarity">
    <text evidence="5">Belongs to the HrcA family.</text>
</comment>
<keyword evidence="8" id="KW-1185">Reference proteome</keyword>
<evidence type="ECO:0000256" key="5">
    <source>
        <dbReference type="HAMAP-Rule" id="MF_00081"/>
    </source>
</evidence>
<evidence type="ECO:0000313" key="7">
    <source>
        <dbReference type="EMBL" id="MDK9580483.1"/>
    </source>
</evidence>
<evidence type="ECO:0000256" key="3">
    <source>
        <dbReference type="ARBA" id="ARBA00023016"/>
    </source>
</evidence>
<dbReference type="InterPro" id="IPR036388">
    <property type="entry name" value="WH-like_DNA-bd_sf"/>
</dbReference>
<dbReference type="InterPro" id="IPR023120">
    <property type="entry name" value="WHTH_transcript_rep_HrcA_IDD"/>
</dbReference>
<dbReference type="SUPFAM" id="SSF55781">
    <property type="entry name" value="GAF domain-like"/>
    <property type="match status" value="1"/>
</dbReference>
<dbReference type="InterPro" id="IPR002571">
    <property type="entry name" value="HrcA"/>
</dbReference>
<feature type="domain" description="Heat-inducible transcription repressor HrcA C-terminal" evidence="6">
    <location>
        <begin position="102"/>
        <end position="306"/>
    </location>
</feature>
<name>A0ABT7HIZ1_9FUSO</name>
<dbReference type="InterPro" id="IPR029016">
    <property type="entry name" value="GAF-like_dom_sf"/>
</dbReference>
<accession>A0ABT7HIZ1</accession>
<organism evidence="7 8">
    <name type="scientific">Sneathia sanguinegens</name>
    <dbReference type="NCBI Taxonomy" id="40543"/>
    <lineage>
        <taxon>Bacteria</taxon>
        <taxon>Fusobacteriati</taxon>
        <taxon>Fusobacteriota</taxon>
        <taxon>Fusobacteriia</taxon>
        <taxon>Fusobacteriales</taxon>
        <taxon>Leptotrichiaceae</taxon>
        <taxon>Sneathia</taxon>
    </lineage>
</organism>
<keyword evidence="2 5" id="KW-0805">Transcription regulation</keyword>
<dbReference type="Pfam" id="PF01628">
    <property type="entry name" value="HrcA"/>
    <property type="match status" value="1"/>
</dbReference>
<evidence type="ECO:0000256" key="4">
    <source>
        <dbReference type="ARBA" id="ARBA00023163"/>
    </source>
</evidence>
<keyword evidence="4 5" id="KW-0804">Transcription</keyword>
<dbReference type="HAMAP" id="MF_00081">
    <property type="entry name" value="HrcA"/>
    <property type="match status" value="1"/>
</dbReference>
<dbReference type="Gene3D" id="3.30.390.60">
    <property type="entry name" value="Heat-inducible transcription repressor hrca homolog, domain 3"/>
    <property type="match status" value="1"/>
</dbReference>
<evidence type="ECO:0000313" key="8">
    <source>
        <dbReference type="Proteomes" id="UP001225134"/>
    </source>
</evidence>
<comment type="caution">
    <text evidence="7">The sequence shown here is derived from an EMBL/GenBank/DDBJ whole genome shotgun (WGS) entry which is preliminary data.</text>
</comment>
<evidence type="ECO:0000256" key="2">
    <source>
        <dbReference type="ARBA" id="ARBA00023015"/>
    </source>
</evidence>
<comment type="function">
    <text evidence="5">Negative regulator of class I heat shock genes (grpE-dnaK-dnaJ and groELS operons). Prevents heat-shock induction of these operons.</text>
</comment>
<dbReference type="Gene3D" id="1.10.10.10">
    <property type="entry name" value="Winged helix-like DNA-binding domain superfamily/Winged helix DNA-binding domain"/>
    <property type="match status" value="1"/>
</dbReference>
<evidence type="ECO:0000259" key="6">
    <source>
        <dbReference type="Pfam" id="PF01628"/>
    </source>
</evidence>
<dbReference type="SUPFAM" id="SSF46785">
    <property type="entry name" value="Winged helix' DNA-binding domain"/>
    <property type="match status" value="1"/>
</dbReference>
<protein>
    <recommendedName>
        <fullName evidence="5">Heat-inducible transcription repressor HrcA</fullName>
    </recommendedName>
</protein>
<dbReference type="PIRSF" id="PIRSF005485">
    <property type="entry name" value="HrcA"/>
    <property type="match status" value="1"/>
</dbReference>
<dbReference type="InterPro" id="IPR021153">
    <property type="entry name" value="HrcA_C"/>
</dbReference>
<proteinExistence type="inferred from homology"/>
<dbReference type="PANTHER" id="PTHR34824">
    <property type="entry name" value="HEAT-INDUCIBLE TRANSCRIPTION REPRESSOR HRCA"/>
    <property type="match status" value="1"/>
</dbReference>
<dbReference type="Gene3D" id="3.30.450.40">
    <property type="match status" value="1"/>
</dbReference>
<dbReference type="RefSeq" id="WP_285152806.1">
    <property type="nucleotide sequence ID" value="NZ_JASSPP010000003.1"/>
</dbReference>
<reference evidence="7 8" key="1">
    <citation type="submission" date="2023-06" db="EMBL/GenBank/DDBJ databases">
        <title>Antibody response to the Sneathia vaginalis cytopathogenic toxin A during pregnancy.</title>
        <authorList>
            <person name="Mccoy Z.T."/>
            <person name="Serrano M.G."/>
            <person name="Spaine K."/>
            <person name="Edwards D.J."/>
            <person name="Buck G.A."/>
            <person name="Jefferson K."/>
        </authorList>
    </citation>
    <scope>NUCLEOTIDE SEQUENCE [LARGE SCALE GENOMIC DNA]</scope>
    <source>
        <strain evidence="7 8">CCUG 42621</strain>
    </source>
</reference>
<dbReference type="PANTHER" id="PTHR34824:SF1">
    <property type="entry name" value="HEAT-INDUCIBLE TRANSCRIPTION REPRESSOR HRCA"/>
    <property type="match status" value="1"/>
</dbReference>
<evidence type="ECO:0000256" key="1">
    <source>
        <dbReference type="ARBA" id="ARBA00022491"/>
    </source>
</evidence>
<dbReference type="EMBL" id="JASSPP010000003">
    <property type="protein sequence ID" value="MDK9580483.1"/>
    <property type="molecule type" value="Genomic_DNA"/>
</dbReference>
<dbReference type="Proteomes" id="UP001225134">
    <property type="component" value="Unassembled WGS sequence"/>
</dbReference>
<dbReference type="NCBIfam" id="TIGR00331">
    <property type="entry name" value="hrcA"/>
    <property type="match status" value="1"/>
</dbReference>
<sequence length="333" mass="38398">MNEREKQILYTIIYHYIKTGESVGSRTIEKKYDIGVSSATIRNAMADLEDKGLIYKVHTSSGRVPTERGYKLYVDKLMDELEYDEEPDIEFMKLKSSQIGVVLENITDLLSKVSKHTAVSLEPSIDKHKVRRLELIHIDGKRAFVVVVTDLNIVKTANLCLYNITNEQVLKDVAKYFNRLVMSGNYTYSLNDVKQFLEKIGELDSGLSDKNDSKLYVSNESNMLLYAQDLVKSINFIENKANMKNMFRNLVEDEKYTPYEVNVVFGSELKEDCLKDSVLIFSIYEYDGERGLIALICPQRMKYRENIQLLSYVSEMLKQAINSTIVLKLPDRR</sequence>